<gene>
    <name evidence="6" type="ORF">UU83_C0046G0010</name>
</gene>
<dbReference type="InterPro" id="IPR009061">
    <property type="entry name" value="DNA-bd_dom_put_sf"/>
</dbReference>
<dbReference type="GO" id="GO:0003677">
    <property type="term" value="F:DNA binding"/>
    <property type="evidence" value="ECO:0007669"/>
    <property type="project" value="UniProtKB-KW"/>
</dbReference>
<reference evidence="6 7" key="1">
    <citation type="journal article" date="2015" name="Nature">
        <title>rRNA introns, odd ribosomes, and small enigmatic genomes across a large radiation of phyla.</title>
        <authorList>
            <person name="Brown C.T."/>
            <person name="Hug L.A."/>
            <person name="Thomas B.C."/>
            <person name="Sharon I."/>
            <person name="Castelle C.J."/>
            <person name="Singh A."/>
            <person name="Wilkins M.J."/>
            <person name="Williams K.H."/>
            <person name="Banfield J.F."/>
        </authorList>
    </citation>
    <scope>NUCLEOTIDE SEQUENCE [LARGE SCALE GENOMIC DNA]</scope>
</reference>
<comment type="caution">
    <text evidence="6">The sequence shown here is derived from an EMBL/GenBank/DDBJ whole genome shotgun (WGS) entry which is preliminary data.</text>
</comment>
<evidence type="ECO:0000259" key="5">
    <source>
        <dbReference type="PROSITE" id="PS50937"/>
    </source>
</evidence>
<dbReference type="CDD" id="cd04762">
    <property type="entry name" value="HTH_MerR-trunc"/>
    <property type="match status" value="1"/>
</dbReference>
<dbReference type="InterPro" id="IPR047057">
    <property type="entry name" value="MerR_fam"/>
</dbReference>
<dbReference type="AlphaFoldDB" id="A0A0G0XFI3"/>
<evidence type="ECO:0000313" key="6">
    <source>
        <dbReference type="EMBL" id="KKS23600.1"/>
    </source>
</evidence>
<sequence>MKVCYYRADMAEQELITISEAAEILGVSIDTLRRWDKSGKLNPIKTSDAGYRLYDRSQIELFLNDLFGIAKDWVLRSAEMPSEFYCSNSAVFQTKLIQMQDILAGVTELSSIFPLIVAVAGEIGNNSFDHNLGNWPDISGIFFAYDIHKRSIVLADRGLGILTTLKRVKIELKTDKEALKVAFTEILSGRSPESRGNGLKFVRKIIAENPIGLLFQTGDAELILTKDSDAMDMRSSPEPFRGCLALITF</sequence>
<dbReference type="PANTHER" id="PTHR30204">
    <property type="entry name" value="REDOX-CYCLING DRUG-SENSING TRANSCRIPTIONAL ACTIVATOR SOXR"/>
    <property type="match status" value="1"/>
</dbReference>
<proteinExistence type="predicted"/>
<dbReference type="EMBL" id="LCCD01000046">
    <property type="protein sequence ID" value="KKS23600.1"/>
    <property type="molecule type" value="Genomic_DNA"/>
</dbReference>
<dbReference type="Proteomes" id="UP000033856">
    <property type="component" value="Unassembled WGS sequence"/>
</dbReference>
<dbReference type="SMART" id="SM00422">
    <property type="entry name" value="HTH_MERR"/>
    <property type="match status" value="1"/>
</dbReference>
<organism evidence="6 7">
    <name type="scientific">Candidatus Jorgensenbacteria bacterium GW2011_GWF2_41_8</name>
    <dbReference type="NCBI Taxonomy" id="1618667"/>
    <lineage>
        <taxon>Bacteria</taxon>
        <taxon>Candidatus Joergenseniibacteriota</taxon>
    </lineage>
</organism>
<evidence type="ECO:0000313" key="7">
    <source>
        <dbReference type="Proteomes" id="UP000033856"/>
    </source>
</evidence>
<dbReference type="InterPro" id="IPR000551">
    <property type="entry name" value="MerR-type_HTH_dom"/>
</dbReference>
<evidence type="ECO:0000256" key="4">
    <source>
        <dbReference type="ARBA" id="ARBA00023163"/>
    </source>
</evidence>
<dbReference type="PANTHER" id="PTHR30204:SF69">
    <property type="entry name" value="MERR-FAMILY TRANSCRIPTIONAL REGULATOR"/>
    <property type="match status" value="1"/>
</dbReference>
<feature type="domain" description="HTH merR-type" evidence="5">
    <location>
        <begin position="15"/>
        <end position="60"/>
    </location>
</feature>
<dbReference type="PROSITE" id="PS50937">
    <property type="entry name" value="HTH_MERR_2"/>
    <property type="match status" value="1"/>
</dbReference>
<dbReference type="Gene3D" id="1.10.1660.10">
    <property type="match status" value="1"/>
</dbReference>
<keyword evidence="1" id="KW-0678">Repressor</keyword>
<accession>A0A0G0XFI3</accession>
<keyword evidence="3" id="KW-0238">DNA-binding</keyword>
<evidence type="ECO:0000256" key="1">
    <source>
        <dbReference type="ARBA" id="ARBA00022491"/>
    </source>
</evidence>
<dbReference type="GO" id="GO:0003700">
    <property type="term" value="F:DNA-binding transcription factor activity"/>
    <property type="evidence" value="ECO:0007669"/>
    <property type="project" value="InterPro"/>
</dbReference>
<name>A0A0G0XFI3_9BACT</name>
<keyword evidence="2" id="KW-0805">Transcription regulation</keyword>
<protein>
    <submittedName>
        <fullName evidence="6">Regulatory protein, MerR</fullName>
    </submittedName>
</protein>
<evidence type="ECO:0000256" key="2">
    <source>
        <dbReference type="ARBA" id="ARBA00023015"/>
    </source>
</evidence>
<dbReference type="Pfam" id="PF00376">
    <property type="entry name" value="MerR"/>
    <property type="match status" value="1"/>
</dbReference>
<keyword evidence="4" id="KW-0804">Transcription</keyword>
<evidence type="ECO:0000256" key="3">
    <source>
        <dbReference type="ARBA" id="ARBA00023125"/>
    </source>
</evidence>
<dbReference type="SUPFAM" id="SSF46955">
    <property type="entry name" value="Putative DNA-binding domain"/>
    <property type="match status" value="1"/>
</dbReference>